<proteinExistence type="inferred from homology"/>
<dbReference type="InterPro" id="IPR053707">
    <property type="entry name" value="UPF0637_domain_sf"/>
</dbReference>
<keyword evidence="3" id="KW-1185">Reference proteome</keyword>
<dbReference type="InterPro" id="IPR009403">
    <property type="entry name" value="UPF0637"/>
</dbReference>
<dbReference type="Proteomes" id="UP000070352">
    <property type="component" value="Unassembled WGS sequence"/>
</dbReference>
<dbReference type="SUPFAM" id="SSF142913">
    <property type="entry name" value="YktB/PF0168-like"/>
    <property type="match status" value="1"/>
</dbReference>
<name>A0A135L4C9_9BACI</name>
<dbReference type="STRING" id="1413211.U473_07080"/>
<evidence type="ECO:0000256" key="1">
    <source>
        <dbReference type="HAMAP-Rule" id="MF_01851"/>
    </source>
</evidence>
<comment type="caution">
    <text evidence="2">The sequence shown here is derived from an EMBL/GenBank/DDBJ whole genome shotgun (WGS) entry which is preliminary data.</text>
</comment>
<protein>
    <recommendedName>
        <fullName evidence="1">UPF0637 protein U473_07080</fullName>
    </recommendedName>
</protein>
<organism evidence="2 3">
    <name type="scientific">Tepidibacillus decaturensis</name>
    <dbReference type="NCBI Taxonomy" id="1413211"/>
    <lineage>
        <taxon>Bacteria</taxon>
        <taxon>Bacillati</taxon>
        <taxon>Bacillota</taxon>
        <taxon>Bacilli</taxon>
        <taxon>Bacillales</taxon>
        <taxon>Bacillaceae</taxon>
        <taxon>Tepidibacillus</taxon>
    </lineage>
</organism>
<accession>A0A135L4C9</accession>
<dbReference type="Pfam" id="PF06335">
    <property type="entry name" value="DUF1054"/>
    <property type="match status" value="1"/>
</dbReference>
<dbReference type="RefSeq" id="WP_068724755.1">
    <property type="nucleotide sequence ID" value="NZ_LSKU01000001.1"/>
</dbReference>
<dbReference type="PIRSF" id="PIRSF021332">
    <property type="entry name" value="DUF1054"/>
    <property type="match status" value="1"/>
</dbReference>
<dbReference type="HAMAP" id="MF_01851">
    <property type="entry name" value="UPF0637"/>
    <property type="match status" value="1"/>
</dbReference>
<evidence type="ECO:0000313" key="3">
    <source>
        <dbReference type="Proteomes" id="UP000070352"/>
    </source>
</evidence>
<sequence length="209" mass="24400">MNFVGFSNLDFDVFQIDGLEPRMEGIKQYIRPKLELIGQEMAPYLSVLTGQEMFYHVAKHARRTKNPPNDTWVAFAPSKRGYKAFPHFQVGLWSTHLFIWFALIYEAPYKKEFGENLVNHLTEIFSSIPSEFAWSMDHTKPEVLPHKDLTKEELFQMAEKLKKVKKAELLCGITIDRNDPILINKEQLFQKIENTFETLMPLYQLATKA</sequence>
<dbReference type="Gene3D" id="3.30.930.20">
    <property type="entry name" value="Protein of unknown function DUF1054"/>
    <property type="match status" value="1"/>
</dbReference>
<gene>
    <name evidence="2" type="ORF">U473_07080</name>
</gene>
<dbReference type="AlphaFoldDB" id="A0A135L4C9"/>
<comment type="similarity">
    <text evidence="1">Belongs to the UPF0637 family.</text>
</comment>
<reference evidence="2 3" key="1">
    <citation type="submission" date="2016-02" db="EMBL/GenBank/DDBJ databases">
        <title>Draft Genome for Tepidibacillus decaturensis nov. sp. Strain Z9, an Anaerobic, Moderately Thermophilic and Heterotrophic Bacterium from Deep Subsurface of the Illinois Basin, USA.</title>
        <authorList>
            <person name="Dong Y."/>
            <person name="Chang J.Y."/>
            <person name="Sanford R."/>
            <person name="Fouke B.W."/>
        </authorList>
    </citation>
    <scope>NUCLEOTIDE SEQUENCE [LARGE SCALE GENOMIC DNA]</scope>
    <source>
        <strain evidence="2 3">Z9</strain>
    </source>
</reference>
<dbReference type="EMBL" id="LSKU01000001">
    <property type="protein sequence ID" value="KXG43801.1"/>
    <property type="molecule type" value="Genomic_DNA"/>
</dbReference>
<evidence type="ECO:0000313" key="2">
    <source>
        <dbReference type="EMBL" id="KXG43801.1"/>
    </source>
</evidence>
<dbReference type="OrthoDB" id="9812818at2"/>